<organism evidence="2 3">
    <name type="scientific">Synchytrium endobioticum</name>
    <dbReference type="NCBI Taxonomy" id="286115"/>
    <lineage>
        <taxon>Eukaryota</taxon>
        <taxon>Fungi</taxon>
        <taxon>Fungi incertae sedis</taxon>
        <taxon>Chytridiomycota</taxon>
        <taxon>Chytridiomycota incertae sedis</taxon>
        <taxon>Chytridiomycetes</taxon>
        <taxon>Synchytriales</taxon>
        <taxon>Synchytriaceae</taxon>
        <taxon>Synchytrium</taxon>
    </lineage>
</organism>
<comment type="caution">
    <text evidence="2">The sequence shown here is derived from an EMBL/GenBank/DDBJ whole genome shotgun (WGS) entry which is preliminary data.</text>
</comment>
<evidence type="ECO:0000313" key="3">
    <source>
        <dbReference type="Proteomes" id="UP000317494"/>
    </source>
</evidence>
<keyword evidence="1" id="KW-1133">Transmembrane helix</keyword>
<evidence type="ECO:0008006" key="4">
    <source>
        <dbReference type="Google" id="ProtNLM"/>
    </source>
</evidence>
<sequence>MLPPAGSPEAPPPHYAPSAPTLDDKYQPLKSPRATSCCCGRLSRNACLGWTICALLTCIAIALILFFCIPREPVFDFYGVTYMNQTTVSVVNGGPVVTFNIGTNISLVNPGYYPVTVAIIDVTGAPIVRGQSSQTMKANGSLSSVYLPSQRNVSVILPITVTYNASSVAAALADPFWVDMLQACGLVPFSTPRPLTFQYNTLGWLQGLDWVKVTRTGTLNYTCQINATDITRALGGRLI</sequence>
<accession>A0A507D1Z1</accession>
<name>A0A507D1Z1_9FUNG</name>
<feature type="transmembrane region" description="Helical" evidence="1">
    <location>
        <begin position="48"/>
        <end position="69"/>
    </location>
</feature>
<dbReference type="VEuPathDB" id="FungiDB:SeMB42_g03981"/>
<dbReference type="AlphaFoldDB" id="A0A507D1Z1"/>
<gene>
    <name evidence="2" type="ORF">SeMB42_g03981</name>
</gene>
<keyword evidence="1" id="KW-0472">Membrane</keyword>
<dbReference type="Proteomes" id="UP000317494">
    <property type="component" value="Unassembled WGS sequence"/>
</dbReference>
<evidence type="ECO:0000313" key="2">
    <source>
        <dbReference type="EMBL" id="TPX45476.1"/>
    </source>
</evidence>
<reference evidence="2 3" key="1">
    <citation type="journal article" date="2019" name="Sci. Rep.">
        <title>Comparative genomics of chytrid fungi reveal insights into the obligate biotrophic and pathogenic lifestyle of Synchytrium endobioticum.</title>
        <authorList>
            <person name="van de Vossenberg B.T.L.H."/>
            <person name="Warris S."/>
            <person name="Nguyen H.D.T."/>
            <person name="van Gent-Pelzer M.P.E."/>
            <person name="Joly D.L."/>
            <person name="van de Geest H.C."/>
            <person name="Bonants P.J.M."/>
            <person name="Smith D.S."/>
            <person name="Levesque C.A."/>
            <person name="van der Lee T.A.J."/>
        </authorList>
    </citation>
    <scope>NUCLEOTIDE SEQUENCE [LARGE SCALE GENOMIC DNA]</scope>
    <source>
        <strain evidence="2 3">MB42</strain>
    </source>
</reference>
<keyword evidence="1" id="KW-0812">Transmembrane</keyword>
<proteinExistence type="predicted"/>
<keyword evidence="3" id="KW-1185">Reference proteome</keyword>
<protein>
    <recommendedName>
        <fullName evidence="4">Late embryogenesis abundant protein LEA-2 subgroup domain-containing protein</fullName>
    </recommendedName>
</protein>
<dbReference type="EMBL" id="QEAN01000152">
    <property type="protein sequence ID" value="TPX45476.1"/>
    <property type="molecule type" value="Genomic_DNA"/>
</dbReference>
<evidence type="ECO:0000256" key="1">
    <source>
        <dbReference type="SAM" id="Phobius"/>
    </source>
</evidence>